<organism evidence="1 2">
    <name type="scientific">Toxocara canis</name>
    <name type="common">Canine roundworm</name>
    <dbReference type="NCBI Taxonomy" id="6265"/>
    <lineage>
        <taxon>Eukaryota</taxon>
        <taxon>Metazoa</taxon>
        <taxon>Ecdysozoa</taxon>
        <taxon>Nematoda</taxon>
        <taxon>Chromadorea</taxon>
        <taxon>Rhabditida</taxon>
        <taxon>Spirurina</taxon>
        <taxon>Ascaridomorpha</taxon>
        <taxon>Ascaridoidea</taxon>
        <taxon>Toxocaridae</taxon>
        <taxon>Toxocara</taxon>
    </lineage>
</organism>
<dbReference type="Proteomes" id="UP000031036">
    <property type="component" value="Unassembled WGS sequence"/>
</dbReference>
<dbReference type="AlphaFoldDB" id="A0A0B2UPB8"/>
<sequence>MSRPEPKPKPDPAMNTLVDATSLVGVGLSPSGYAISSSSIQTEGLHADCKESLSNAFSCPPSTSKGEKTMPESNKRYPLNCNKSFEFRKNPYRQHGEKVLISSTAQQQAKNDVEFDSCWTSCRAESTCTTAYARCNIFESSPASALHCRTFSAPRGRGRGDVMFNGCFLYLLKAY</sequence>
<dbReference type="EMBL" id="JPKZ01022562">
    <property type="protein sequence ID" value="KHN71228.1"/>
    <property type="molecule type" value="Genomic_DNA"/>
</dbReference>
<comment type="caution">
    <text evidence="1">The sequence shown here is derived from an EMBL/GenBank/DDBJ whole genome shotgun (WGS) entry which is preliminary data.</text>
</comment>
<reference evidence="1 2" key="1">
    <citation type="submission" date="2014-11" db="EMBL/GenBank/DDBJ databases">
        <title>Genetic blueprint of the zoonotic pathogen Toxocara canis.</title>
        <authorList>
            <person name="Zhu X.-Q."/>
            <person name="Korhonen P.K."/>
            <person name="Cai H."/>
            <person name="Young N.D."/>
            <person name="Nejsum P."/>
            <person name="von Samson-Himmelstjerna G."/>
            <person name="Boag P.R."/>
            <person name="Tan P."/>
            <person name="Li Q."/>
            <person name="Min J."/>
            <person name="Yang Y."/>
            <person name="Wang X."/>
            <person name="Fang X."/>
            <person name="Hall R.S."/>
            <person name="Hofmann A."/>
            <person name="Sternberg P.W."/>
            <person name="Jex A.R."/>
            <person name="Gasser R.B."/>
        </authorList>
    </citation>
    <scope>NUCLEOTIDE SEQUENCE [LARGE SCALE GENOMIC DNA]</scope>
    <source>
        <strain evidence="1">PN_DK_2014</strain>
    </source>
</reference>
<protein>
    <submittedName>
        <fullName evidence="1">Uncharacterized protein</fullName>
    </submittedName>
</protein>
<gene>
    <name evidence="1" type="ORF">Tcan_08098</name>
</gene>
<keyword evidence="2" id="KW-1185">Reference proteome</keyword>
<accession>A0A0B2UPB8</accession>
<proteinExistence type="predicted"/>
<evidence type="ECO:0000313" key="2">
    <source>
        <dbReference type="Proteomes" id="UP000031036"/>
    </source>
</evidence>
<evidence type="ECO:0000313" key="1">
    <source>
        <dbReference type="EMBL" id="KHN71228.1"/>
    </source>
</evidence>
<name>A0A0B2UPB8_TOXCA</name>